<dbReference type="AlphaFoldDB" id="A0A1X7SJI2"/>
<dbReference type="InParanoid" id="A0A1X7SJI2"/>
<protein>
    <recommendedName>
        <fullName evidence="2">Fibronectin type-III domain-containing protein</fullName>
    </recommendedName>
</protein>
<proteinExistence type="predicted"/>
<evidence type="ECO:0000313" key="1">
    <source>
        <dbReference type="EnsemblMetazoa" id="Aqu2.1.02267_001"/>
    </source>
</evidence>
<dbReference type="InterPro" id="IPR013783">
    <property type="entry name" value="Ig-like_fold"/>
</dbReference>
<evidence type="ECO:0008006" key="2">
    <source>
        <dbReference type="Google" id="ProtNLM"/>
    </source>
</evidence>
<reference evidence="1" key="1">
    <citation type="submission" date="2017-05" db="UniProtKB">
        <authorList>
            <consortium name="EnsemblMetazoa"/>
        </authorList>
    </citation>
    <scope>IDENTIFICATION</scope>
</reference>
<accession>A0A1X7SJI2</accession>
<sequence>ILPAPVPDQLTANSNYFSFSWTPQSASPCLSSYLVFVNSSVSNVTYTTTDTSLSLPVPSTNDTEHSISVVAVDTGGRYMNSLGMRIFTPDVPQAVTNLTLRQTYPDDDDDTVNITVSWNEVNR</sequence>
<dbReference type="EnsemblMetazoa" id="Aqu2.1.02267_001">
    <property type="protein sequence ID" value="Aqu2.1.02267_001"/>
    <property type="gene ID" value="Aqu2.1.02267"/>
</dbReference>
<dbReference type="Gene3D" id="2.60.40.10">
    <property type="entry name" value="Immunoglobulins"/>
    <property type="match status" value="1"/>
</dbReference>
<organism evidence="1">
    <name type="scientific">Amphimedon queenslandica</name>
    <name type="common">Sponge</name>
    <dbReference type="NCBI Taxonomy" id="400682"/>
    <lineage>
        <taxon>Eukaryota</taxon>
        <taxon>Metazoa</taxon>
        <taxon>Porifera</taxon>
        <taxon>Demospongiae</taxon>
        <taxon>Heteroscleromorpha</taxon>
        <taxon>Haplosclerida</taxon>
        <taxon>Niphatidae</taxon>
        <taxon>Amphimedon</taxon>
    </lineage>
</organism>
<name>A0A1X7SJI2_AMPQE</name>